<dbReference type="OrthoDB" id="21557at2759"/>
<sequence length="97" mass="10574">MASPKLSKSSDVSLSASDQDQAITYLVEHSIETIVHDVLLDIHQDEKIARMQTAVPEVEQKAEKPKIAQDGEATVKTENEAAQTDAAMLKTGEVQLK</sequence>
<accession>A0A178Z3M1</accession>
<organism evidence="2 3">
    <name type="scientific">Fonsecaea erecta</name>
    <dbReference type="NCBI Taxonomy" id="1367422"/>
    <lineage>
        <taxon>Eukaryota</taxon>
        <taxon>Fungi</taxon>
        <taxon>Dikarya</taxon>
        <taxon>Ascomycota</taxon>
        <taxon>Pezizomycotina</taxon>
        <taxon>Eurotiomycetes</taxon>
        <taxon>Chaetothyriomycetidae</taxon>
        <taxon>Chaetothyriales</taxon>
        <taxon>Herpotrichiellaceae</taxon>
        <taxon>Fonsecaea</taxon>
    </lineage>
</organism>
<name>A0A178Z3M1_9EURO</name>
<dbReference type="RefSeq" id="XP_018687508.1">
    <property type="nucleotide sequence ID" value="XM_018843181.1"/>
</dbReference>
<evidence type="ECO:0000313" key="2">
    <source>
        <dbReference type="EMBL" id="OAP54141.1"/>
    </source>
</evidence>
<comment type="caution">
    <text evidence="2">The sequence shown here is derived from an EMBL/GenBank/DDBJ whole genome shotgun (WGS) entry which is preliminary data.</text>
</comment>
<evidence type="ECO:0000313" key="3">
    <source>
        <dbReference type="Proteomes" id="UP000078343"/>
    </source>
</evidence>
<feature type="region of interest" description="Disordered" evidence="1">
    <location>
        <begin position="72"/>
        <end position="97"/>
    </location>
</feature>
<gene>
    <name evidence="2" type="ORF">AYL99_11676</name>
</gene>
<keyword evidence="3" id="KW-1185">Reference proteome</keyword>
<protein>
    <submittedName>
        <fullName evidence="2">Uncharacterized protein</fullName>
    </submittedName>
</protein>
<dbReference type="GeneID" id="30015844"/>
<dbReference type="AlphaFoldDB" id="A0A178Z3M1"/>
<dbReference type="Proteomes" id="UP000078343">
    <property type="component" value="Unassembled WGS sequence"/>
</dbReference>
<evidence type="ECO:0000256" key="1">
    <source>
        <dbReference type="SAM" id="MobiDB-lite"/>
    </source>
</evidence>
<reference evidence="2 3" key="1">
    <citation type="submission" date="2016-04" db="EMBL/GenBank/DDBJ databases">
        <title>Draft genome of Fonsecaea erecta CBS 125763.</title>
        <authorList>
            <person name="Weiss V.A."/>
            <person name="Vicente V.A."/>
            <person name="Raittz R.T."/>
            <person name="Moreno L.F."/>
            <person name="De Souza E.M."/>
            <person name="Pedrosa F.O."/>
            <person name="Steffens M.B."/>
            <person name="Faoro H."/>
            <person name="Tadra-Sfeir M.Z."/>
            <person name="Najafzadeh M.J."/>
            <person name="Felipe M.S."/>
            <person name="Teixeira M."/>
            <person name="Sun J."/>
            <person name="Xi L."/>
            <person name="Gomes R."/>
            <person name="De Azevedo C.M."/>
            <person name="Salgado C.G."/>
            <person name="Da Silva M.B."/>
            <person name="Nascimento M.F."/>
            <person name="Queiroz-Telles F."/>
            <person name="Attili D.S."/>
            <person name="Gorbushina A."/>
        </authorList>
    </citation>
    <scope>NUCLEOTIDE SEQUENCE [LARGE SCALE GENOMIC DNA]</scope>
    <source>
        <strain evidence="2 3">CBS 125763</strain>
    </source>
</reference>
<dbReference type="EMBL" id="LVYI01000015">
    <property type="protein sequence ID" value="OAP54141.1"/>
    <property type="molecule type" value="Genomic_DNA"/>
</dbReference>
<dbReference type="STRING" id="1367422.A0A178Z3M1"/>
<proteinExistence type="predicted"/>